<evidence type="ECO:0008006" key="5">
    <source>
        <dbReference type="Google" id="ProtNLM"/>
    </source>
</evidence>
<evidence type="ECO:0000256" key="1">
    <source>
        <dbReference type="SAM" id="SignalP"/>
    </source>
</evidence>
<dbReference type="RefSeq" id="XP_009223431.1">
    <property type="nucleotide sequence ID" value="XM_009225167.1"/>
</dbReference>
<reference evidence="3" key="4">
    <citation type="journal article" date="2015" name="G3 (Bethesda)">
        <title>Genome sequences of three phytopathogenic species of the Magnaporthaceae family of fungi.</title>
        <authorList>
            <person name="Okagaki L.H."/>
            <person name="Nunes C.C."/>
            <person name="Sailsbery J."/>
            <person name="Clay B."/>
            <person name="Brown D."/>
            <person name="John T."/>
            <person name="Oh Y."/>
            <person name="Young N."/>
            <person name="Fitzgerald M."/>
            <person name="Haas B.J."/>
            <person name="Zeng Q."/>
            <person name="Young S."/>
            <person name="Adiconis X."/>
            <person name="Fan L."/>
            <person name="Levin J.Z."/>
            <person name="Mitchell T.K."/>
            <person name="Okubara P.A."/>
            <person name="Farman M.L."/>
            <person name="Kohn L.M."/>
            <person name="Birren B."/>
            <person name="Ma L.-J."/>
            <person name="Dean R.A."/>
        </authorList>
    </citation>
    <scope>NUCLEOTIDE SEQUENCE</scope>
    <source>
        <strain evidence="3">R3-111a-1</strain>
    </source>
</reference>
<gene>
    <name evidence="3" type="primary">20347801</name>
    <name evidence="2" type="ORF">GGTG_07343</name>
</gene>
<dbReference type="OrthoDB" id="10494638at2759"/>
<keyword evidence="1" id="KW-0732">Signal</keyword>
<name>J3P1E6_GAET3</name>
<dbReference type="EMBL" id="GL385397">
    <property type="protein sequence ID" value="EJT77431.1"/>
    <property type="molecule type" value="Genomic_DNA"/>
</dbReference>
<reference evidence="2" key="2">
    <citation type="submission" date="2010-07" db="EMBL/GenBank/DDBJ databases">
        <authorList>
            <consortium name="The Broad Institute Genome Sequencing Platform"/>
            <consortium name="Broad Institute Genome Sequencing Center for Infectious Disease"/>
            <person name="Ma L.-J."/>
            <person name="Dead R."/>
            <person name="Young S."/>
            <person name="Zeng Q."/>
            <person name="Koehrsen M."/>
            <person name="Alvarado L."/>
            <person name="Berlin A."/>
            <person name="Chapman S.B."/>
            <person name="Chen Z."/>
            <person name="Freedman E."/>
            <person name="Gellesch M."/>
            <person name="Goldberg J."/>
            <person name="Griggs A."/>
            <person name="Gujja S."/>
            <person name="Heilman E.R."/>
            <person name="Heiman D."/>
            <person name="Hepburn T."/>
            <person name="Howarth C."/>
            <person name="Jen D."/>
            <person name="Larson L."/>
            <person name="Mehta T."/>
            <person name="Neiman D."/>
            <person name="Pearson M."/>
            <person name="Roberts A."/>
            <person name="Saif S."/>
            <person name="Shea T."/>
            <person name="Shenoy N."/>
            <person name="Sisk P."/>
            <person name="Stolte C."/>
            <person name="Sykes S."/>
            <person name="Walk T."/>
            <person name="White J."/>
            <person name="Yandava C."/>
            <person name="Haas B."/>
            <person name="Nusbaum C."/>
            <person name="Birren B."/>
        </authorList>
    </citation>
    <scope>NUCLEOTIDE SEQUENCE</scope>
    <source>
        <strain evidence="2">R3-111a-1</strain>
    </source>
</reference>
<protein>
    <recommendedName>
        <fullName evidence="5">Invertebrate defensins family profile domain-containing protein</fullName>
    </recommendedName>
</protein>
<reference evidence="4" key="1">
    <citation type="submission" date="2010-07" db="EMBL/GenBank/DDBJ databases">
        <title>The genome sequence of Gaeumannomyces graminis var. tritici strain R3-111a-1.</title>
        <authorList>
            <consortium name="The Broad Institute Genome Sequencing Platform"/>
            <person name="Ma L.-J."/>
            <person name="Dead R."/>
            <person name="Young S."/>
            <person name="Zeng Q."/>
            <person name="Koehrsen M."/>
            <person name="Alvarado L."/>
            <person name="Berlin A."/>
            <person name="Chapman S.B."/>
            <person name="Chen Z."/>
            <person name="Freedman E."/>
            <person name="Gellesch M."/>
            <person name="Goldberg J."/>
            <person name="Griggs A."/>
            <person name="Gujja S."/>
            <person name="Heilman E.R."/>
            <person name="Heiman D."/>
            <person name="Hepburn T."/>
            <person name="Howarth C."/>
            <person name="Jen D."/>
            <person name="Larson L."/>
            <person name="Mehta T."/>
            <person name="Neiman D."/>
            <person name="Pearson M."/>
            <person name="Roberts A."/>
            <person name="Saif S."/>
            <person name="Shea T."/>
            <person name="Shenoy N."/>
            <person name="Sisk P."/>
            <person name="Stolte C."/>
            <person name="Sykes S."/>
            <person name="Walk T."/>
            <person name="White J."/>
            <person name="Yandava C."/>
            <person name="Haas B."/>
            <person name="Nusbaum C."/>
            <person name="Birren B."/>
        </authorList>
    </citation>
    <scope>NUCLEOTIDE SEQUENCE [LARGE SCALE GENOMIC DNA]</scope>
    <source>
        <strain evidence="4">R3-111a-1</strain>
    </source>
</reference>
<organism evidence="2">
    <name type="scientific">Gaeumannomyces tritici (strain R3-111a-1)</name>
    <name type="common">Wheat and barley take-all root rot fungus</name>
    <name type="synonym">Gaeumannomyces graminis var. tritici</name>
    <dbReference type="NCBI Taxonomy" id="644352"/>
    <lineage>
        <taxon>Eukaryota</taxon>
        <taxon>Fungi</taxon>
        <taxon>Dikarya</taxon>
        <taxon>Ascomycota</taxon>
        <taxon>Pezizomycotina</taxon>
        <taxon>Sordariomycetes</taxon>
        <taxon>Sordariomycetidae</taxon>
        <taxon>Magnaporthales</taxon>
        <taxon>Magnaporthaceae</taxon>
        <taxon>Gaeumannomyces</taxon>
    </lineage>
</organism>
<keyword evidence="4" id="KW-1185">Reference proteome</keyword>
<accession>J3P1E6</accession>
<reference evidence="2" key="3">
    <citation type="submission" date="2010-09" db="EMBL/GenBank/DDBJ databases">
        <title>Annotation of Gaeumannomyces graminis var. tritici R3-111a-1.</title>
        <authorList>
            <consortium name="The Broad Institute Genome Sequencing Platform"/>
            <person name="Ma L.-J."/>
            <person name="Dead R."/>
            <person name="Young S.K."/>
            <person name="Zeng Q."/>
            <person name="Gargeya S."/>
            <person name="Fitzgerald M."/>
            <person name="Haas B."/>
            <person name="Abouelleil A."/>
            <person name="Alvarado L."/>
            <person name="Arachchi H.M."/>
            <person name="Berlin A."/>
            <person name="Brown A."/>
            <person name="Chapman S.B."/>
            <person name="Chen Z."/>
            <person name="Dunbar C."/>
            <person name="Freedman E."/>
            <person name="Gearin G."/>
            <person name="Gellesch M."/>
            <person name="Goldberg J."/>
            <person name="Griggs A."/>
            <person name="Gujja S."/>
            <person name="Heiman D."/>
            <person name="Howarth C."/>
            <person name="Larson L."/>
            <person name="Lui A."/>
            <person name="MacDonald P.J.P."/>
            <person name="Mehta T."/>
            <person name="Montmayeur A."/>
            <person name="Murphy C."/>
            <person name="Neiman D."/>
            <person name="Pearson M."/>
            <person name="Priest M."/>
            <person name="Roberts A."/>
            <person name="Saif S."/>
            <person name="Shea T."/>
            <person name="Shenoy N."/>
            <person name="Sisk P."/>
            <person name="Stolte C."/>
            <person name="Sykes S."/>
            <person name="Yandava C."/>
            <person name="Wortman J."/>
            <person name="Nusbaum C."/>
            <person name="Birren B."/>
        </authorList>
    </citation>
    <scope>NUCLEOTIDE SEQUENCE</scope>
    <source>
        <strain evidence="2">R3-111a-1</strain>
    </source>
</reference>
<dbReference type="AlphaFoldDB" id="J3P1E6"/>
<dbReference type="HOGENOM" id="CLU_185454_0_0_1"/>
<sequence>MKFSVVLLFALGVVAAVIPEESPVEIREVEGEEELLTREEPTDDALFKRQCSTFTCLSPVRIEAAACRCSQRSPCALYACRAGARAYCGSGVTRCVRA</sequence>
<dbReference type="eggNOG" id="ENOG502RANA">
    <property type="taxonomic scope" value="Eukaryota"/>
</dbReference>
<feature type="signal peptide" evidence="1">
    <location>
        <begin position="1"/>
        <end position="16"/>
    </location>
</feature>
<proteinExistence type="predicted"/>
<dbReference type="VEuPathDB" id="FungiDB:GGTG_07343"/>
<evidence type="ECO:0000313" key="2">
    <source>
        <dbReference type="EMBL" id="EJT77431.1"/>
    </source>
</evidence>
<dbReference type="EnsemblFungi" id="EJT77431">
    <property type="protein sequence ID" value="EJT77431"/>
    <property type="gene ID" value="GGTG_07343"/>
</dbReference>
<evidence type="ECO:0000313" key="4">
    <source>
        <dbReference type="Proteomes" id="UP000006039"/>
    </source>
</evidence>
<feature type="chain" id="PRO_5015094780" description="Invertebrate defensins family profile domain-containing protein" evidence="1">
    <location>
        <begin position="17"/>
        <end position="98"/>
    </location>
</feature>
<reference evidence="3" key="5">
    <citation type="submission" date="2018-04" db="UniProtKB">
        <authorList>
            <consortium name="EnsemblFungi"/>
        </authorList>
    </citation>
    <scope>IDENTIFICATION</scope>
    <source>
        <strain evidence="3">R3-111a-1</strain>
    </source>
</reference>
<dbReference type="Proteomes" id="UP000006039">
    <property type="component" value="Unassembled WGS sequence"/>
</dbReference>
<evidence type="ECO:0000313" key="3">
    <source>
        <dbReference type="EnsemblFungi" id="EJT77431"/>
    </source>
</evidence>
<dbReference type="GeneID" id="20347801"/>